<organism evidence="1 2">
    <name type="scientific">Actinomortierella ambigua</name>
    <dbReference type="NCBI Taxonomy" id="1343610"/>
    <lineage>
        <taxon>Eukaryota</taxon>
        <taxon>Fungi</taxon>
        <taxon>Fungi incertae sedis</taxon>
        <taxon>Mucoromycota</taxon>
        <taxon>Mortierellomycotina</taxon>
        <taxon>Mortierellomycetes</taxon>
        <taxon>Mortierellales</taxon>
        <taxon>Mortierellaceae</taxon>
        <taxon>Actinomortierella</taxon>
    </lineage>
</organism>
<accession>A0A9P6PKE6</accession>
<dbReference type="SUPFAM" id="SSF53187">
    <property type="entry name" value="Zn-dependent exopeptidases"/>
    <property type="match status" value="1"/>
</dbReference>
<keyword evidence="1" id="KW-0645">Protease</keyword>
<evidence type="ECO:0000313" key="1">
    <source>
        <dbReference type="EMBL" id="KAG0248758.1"/>
    </source>
</evidence>
<evidence type="ECO:0000313" key="2">
    <source>
        <dbReference type="Proteomes" id="UP000807716"/>
    </source>
</evidence>
<reference evidence="1" key="1">
    <citation type="journal article" date="2020" name="Fungal Divers.">
        <title>Resolving the Mortierellaceae phylogeny through synthesis of multi-gene phylogenetics and phylogenomics.</title>
        <authorList>
            <person name="Vandepol N."/>
            <person name="Liber J."/>
            <person name="Desiro A."/>
            <person name="Na H."/>
            <person name="Kennedy M."/>
            <person name="Barry K."/>
            <person name="Grigoriev I.V."/>
            <person name="Miller A.N."/>
            <person name="O'Donnell K."/>
            <person name="Stajich J.E."/>
            <person name="Bonito G."/>
        </authorList>
    </citation>
    <scope>NUCLEOTIDE SEQUENCE</scope>
    <source>
        <strain evidence="1">BC1065</strain>
    </source>
</reference>
<feature type="non-terminal residue" evidence="1">
    <location>
        <position position="1"/>
    </location>
</feature>
<dbReference type="Gene3D" id="3.40.630.10">
    <property type="entry name" value="Zn peptidases"/>
    <property type="match status" value="1"/>
</dbReference>
<keyword evidence="1" id="KW-0031">Aminopeptidase</keyword>
<gene>
    <name evidence="1" type="primary">LAP1_1</name>
    <name evidence="1" type="ORF">DFQ27_000657</name>
</gene>
<sequence>AGYRSAFAIEGDFSDSSPYIHSSNDDISHISFDHMKQFAKLSLGFALELGFYKGERNGREIF</sequence>
<dbReference type="EMBL" id="JAAAJB010001177">
    <property type="protein sequence ID" value="KAG0248758.1"/>
    <property type="molecule type" value="Genomic_DNA"/>
</dbReference>
<dbReference type="Proteomes" id="UP000807716">
    <property type="component" value="Unassembled WGS sequence"/>
</dbReference>
<comment type="caution">
    <text evidence="1">The sequence shown here is derived from an EMBL/GenBank/DDBJ whole genome shotgun (WGS) entry which is preliminary data.</text>
</comment>
<keyword evidence="1" id="KW-0378">Hydrolase</keyword>
<proteinExistence type="predicted"/>
<dbReference type="GO" id="GO:0004177">
    <property type="term" value="F:aminopeptidase activity"/>
    <property type="evidence" value="ECO:0007669"/>
    <property type="project" value="UniProtKB-KW"/>
</dbReference>
<protein>
    <submittedName>
        <fullName evidence="1">Leucine aminopeptidase 1</fullName>
    </submittedName>
</protein>
<keyword evidence="2" id="KW-1185">Reference proteome</keyword>
<dbReference type="AlphaFoldDB" id="A0A9P6PKE6"/>
<name>A0A9P6PKE6_9FUNG</name>